<evidence type="ECO:0000259" key="1">
    <source>
        <dbReference type="PROSITE" id="PS51740"/>
    </source>
</evidence>
<dbReference type="Pfam" id="PF04014">
    <property type="entry name" value="MazE_antitoxin"/>
    <property type="match status" value="1"/>
</dbReference>
<protein>
    <submittedName>
        <fullName evidence="2">Transition state regulatory protein AbrB</fullName>
    </submittedName>
</protein>
<evidence type="ECO:0000313" key="2">
    <source>
        <dbReference type="EMBL" id="MPM69575.1"/>
    </source>
</evidence>
<dbReference type="InterPro" id="IPR052731">
    <property type="entry name" value="B_subtilis_Trans_State_Reg"/>
</dbReference>
<dbReference type="SMART" id="SM00966">
    <property type="entry name" value="SpoVT_AbrB"/>
    <property type="match status" value="1"/>
</dbReference>
<dbReference type="InterPro" id="IPR037914">
    <property type="entry name" value="SpoVT-AbrB_sf"/>
</dbReference>
<name>A0A645BWE8_9ZZZZ</name>
<dbReference type="SUPFAM" id="SSF89447">
    <property type="entry name" value="AbrB/MazE/MraZ-like"/>
    <property type="match status" value="1"/>
</dbReference>
<dbReference type="AlphaFoldDB" id="A0A645BWE8"/>
<dbReference type="GO" id="GO:0003677">
    <property type="term" value="F:DNA binding"/>
    <property type="evidence" value="ECO:0007669"/>
    <property type="project" value="InterPro"/>
</dbReference>
<sequence length="77" mass="9039">MKFTGMYRPIDRLGRIVLPIELRRVLDLKIKDTVEIYVEDERIILKKHENSCVFCDSTEGLKNYEGVFVCSKCIDEL</sequence>
<gene>
    <name evidence="2" type="primary">abrB_1</name>
    <name evidence="2" type="ORF">SDC9_116523</name>
</gene>
<dbReference type="PANTHER" id="PTHR36432">
    <property type="match status" value="1"/>
</dbReference>
<comment type="caution">
    <text evidence="2">The sequence shown here is derived from an EMBL/GenBank/DDBJ whole genome shotgun (WGS) entry which is preliminary data.</text>
</comment>
<dbReference type="Gene3D" id="2.10.260.10">
    <property type="match status" value="1"/>
</dbReference>
<dbReference type="PANTHER" id="PTHR36432:SF4">
    <property type="entry name" value="TRANSITION STATE REGULATOR ABH-RELATED"/>
    <property type="match status" value="1"/>
</dbReference>
<dbReference type="EMBL" id="VSSQ01022957">
    <property type="protein sequence ID" value="MPM69575.1"/>
    <property type="molecule type" value="Genomic_DNA"/>
</dbReference>
<proteinExistence type="predicted"/>
<reference evidence="2" key="1">
    <citation type="submission" date="2019-08" db="EMBL/GenBank/DDBJ databases">
        <authorList>
            <person name="Kucharzyk K."/>
            <person name="Murdoch R.W."/>
            <person name="Higgins S."/>
            <person name="Loffler F."/>
        </authorList>
    </citation>
    <scope>NUCLEOTIDE SEQUENCE</scope>
</reference>
<organism evidence="2">
    <name type="scientific">bioreactor metagenome</name>
    <dbReference type="NCBI Taxonomy" id="1076179"/>
    <lineage>
        <taxon>unclassified sequences</taxon>
        <taxon>metagenomes</taxon>
        <taxon>ecological metagenomes</taxon>
    </lineage>
</organism>
<dbReference type="InterPro" id="IPR007159">
    <property type="entry name" value="SpoVT-AbrB_dom"/>
</dbReference>
<dbReference type="PROSITE" id="PS51740">
    <property type="entry name" value="SPOVT_ABRB"/>
    <property type="match status" value="1"/>
</dbReference>
<feature type="domain" description="SpoVT-AbrB" evidence="1">
    <location>
        <begin position="5"/>
        <end position="50"/>
    </location>
</feature>
<accession>A0A645BWE8</accession>